<dbReference type="PANTHER" id="PTHR43844">
    <property type="entry name" value="METHIONINE SYNTHASE"/>
    <property type="match status" value="1"/>
</dbReference>
<dbReference type="GO" id="GO:0003871">
    <property type="term" value="F:5-methyltetrahydropteroyltriglutamate-homocysteine S-methyltransferase activity"/>
    <property type="evidence" value="ECO:0007669"/>
    <property type="project" value="InterPro"/>
</dbReference>
<gene>
    <name evidence="2" type="ORF">DXH78_07180</name>
</gene>
<protein>
    <submittedName>
        <fullName evidence="2">Methionine synthase</fullName>
    </submittedName>
</protein>
<dbReference type="OrthoDB" id="244285at2"/>
<feature type="domain" description="Cobalamin-independent methionine synthase MetE C-terminal/archaeal" evidence="1">
    <location>
        <begin position="174"/>
        <end position="356"/>
    </location>
</feature>
<accession>A0A371B9T2</accession>
<dbReference type="InterPro" id="IPR038071">
    <property type="entry name" value="UROD/MetE-like_sf"/>
</dbReference>
<dbReference type="CDD" id="cd03311">
    <property type="entry name" value="CIMS_C_terminal_like"/>
    <property type="match status" value="1"/>
</dbReference>
<dbReference type="EMBL" id="QRGO01000001">
    <property type="protein sequence ID" value="RDV04375.1"/>
    <property type="molecule type" value="Genomic_DNA"/>
</dbReference>
<dbReference type="AlphaFoldDB" id="A0A371B9T2"/>
<dbReference type="SUPFAM" id="SSF51726">
    <property type="entry name" value="UROD/MetE-like"/>
    <property type="match status" value="1"/>
</dbReference>
<keyword evidence="3" id="KW-1185">Reference proteome</keyword>
<dbReference type="PANTHER" id="PTHR43844:SF2">
    <property type="entry name" value="SYNTHASE, VITAMIN-B12 INDEPENDENT, PUTATIVE (AFU_ORTHOLOGUE AFUA_3G12060)-RELATED"/>
    <property type="match status" value="1"/>
</dbReference>
<feature type="domain" description="Cobalamin-independent methionine synthase MetE C-terminal/archaeal" evidence="1">
    <location>
        <begin position="9"/>
        <end position="88"/>
    </location>
</feature>
<dbReference type="GO" id="GO:0008270">
    <property type="term" value="F:zinc ion binding"/>
    <property type="evidence" value="ECO:0007669"/>
    <property type="project" value="InterPro"/>
</dbReference>
<evidence type="ECO:0000313" key="3">
    <source>
        <dbReference type="Proteomes" id="UP000263993"/>
    </source>
</evidence>
<sequence>MILSRDRILTTHVGSLPRNDKLSDLLVRQEQGQPFDATEMASELDKAVAHVVDKQAKAGIDIGNDGEQQRVGFQTYVPQRMSGFAGVSNRRRGKEFEAFPELVASLVRRFPHTSKQQNAPECQGELKYLDVKPINDELARFNRIASGKFAETFMTAPSPGIISSTMLNAHYDTHDAYLAALAREMRHEYMAIHKAGLVLQIDAPDLAMDRTMLYRDLDDAAFIKRVEAHVAAINAGIDGIPADRVRLHVCYGNWEGPHIYDIPLEKILPALYQAKVGALTIEFANPRHAHEYAAFKKAPLPKHMILLPGVIETTSNFVEHSEVVARRIEDAVAAVGDRERVVASTDCGFGTFTNREWVIEPAVWLKLQALREGADLASTRLWGKKVA</sequence>
<reference evidence="3" key="1">
    <citation type="submission" date="2018-08" db="EMBL/GenBank/DDBJ databases">
        <authorList>
            <person name="Kim S.-J."/>
            <person name="Jung G.-Y."/>
        </authorList>
    </citation>
    <scope>NUCLEOTIDE SEQUENCE [LARGE SCALE GENOMIC DNA]</scope>
    <source>
        <strain evidence="3">GY_H</strain>
    </source>
</reference>
<evidence type="ECO:0000259" key="1">
    <source>
        <dbReference type="Pfam" id="PF01717"/>
    </source>
</evidence>
<dbReference type="InterPro" id="IPR002629">
    <property type="entry name" value="Met_Synth_C/arc"/>
</dbReference>
<dbReference type="Pfam" id="PF01717">
    <property type="entry name" value="Meth_synt_2"/>
    <property type="match status" value="2"/>
</dbReference>
<dbReference type="RefSeq" id="WP_115516401.1">
    <property type="nucleotide sequence ID" value="NZ_QRGO01000001.1"/>
</dbReference>
<name>A0A371B9T2_9BRAD</name>
<dbReference type="Proteomes" id="UP000263993">
    <property type="component" value="Unassembled WGS sequence"/>
</dbReference>
<evidence type="ECO:0000313" key="2">
    <source>
        <dbReference type="EMBL" id="RDV04375.1"/>
    </source>
</evidence>
<organism evidence="2 3">
    <name type="scientific">Undibacter mobilis</name>
    <dbReference type="NCBI Taxonomy" id="2292256"/>
    <lineage>
        <taxon>Bacteria</taxon>
        <taxon>Pseudomonadati</taxon>
        <taxon>Pseudomonadota</taxon>
        <taxon>Alphaproteobacteria</taxon>
        <taxon>Hyphomicrobiales</taxon>
        <taxon>Nitrobacteraceae</taxon>
        <taxon>Undibacter</taxon>
    </lineage>
</organism>
<comment type="caution">
    <text evidence="2">The sequence shown here is derived from an EMBL/GenBank/DDBJ whole genome shotgun (WGS) entry which is preliminary data.</text>
</comment>
<dbReference type="GO" id="GO:0009086">
    <property type="term" value="P:methionine biosynthetic process"/>
    <property type="evidence" value="ECO:0007669"/>
    <property type="project" value="InterPro"/>
</dbReference>
<proteinExistence type="predicted"/>
<dbReference type="Gene3D" id="3.20.20.210">
    <property type="match status" value="1"/>
</dbReference>